<name>A0A445MR40_9BACT</name>
<gene>
    <name evidence="8" type="ORF">PITCH_A1100014</name>
</gene>
<dbReference type="Pfam" id="PF01257">
    <property type="entry name" value="2Fe-2S_thioredx"/>
    <property type="match status" value="1"/>
</dbReference>
<dbReference type="GO" id="GO:0016491">
    <property type="term" value="F:oxidoreductase activity"/>
    <property type="evidence" value="ECO:0007669"/>
    <property type="project" value="InterPro"/>
</dbReference>
<evidence type="ECO:0000256" key="1">
    <source>
        <dbReference type="ARBA" id="ARBA00010643"/>
    </source>
</evidence>
<dbReference type="GO" id="GO:0051537">
    <property type="term" value="F:2 iron, 2 sulfur cluster binding"/>
    <property type="evidence" value="ECO:0007669"/>
    <property type="project" value="UniProtKB-KW"/>
</dbReference>
<dbReference type="AlphaFoldDB" id="A0A445MR40"/>
<evidence type="ECO:0000256" key="6">
    <source>
        <dbReference type="ARBA" id="ARBA00034078"/>
    </source>
</evidence>
<comment type="cofactor">
    <cofactor evidence="6">
        <name>[2Fe-2S] cluster</name>
        <dbReference type="ChEBI" id="CHEBI:190135"/>
    </cofactor>
</comment>
<evidence type="ECO:0000256" key="7">
    <source>
        <dbReference type="PIRSR" id="PIRSR000216-1"/>
    </source>
</evidence>
<evidence type="ECO:0000256" key="4">
    <source>
        <dbReference type="ARBA" id="ARBA00023004"/>
    </source>
</evidence>
<proteinExistence type="inferred from homology"/>
<dbReference type="PIRSF" id="PIRSF000216">
    <property type="entry name" value="NADH_DH_24kDa"/>
    <property type="match status" value="1"/>
</dbReference>
<organism evidence="8">
    <name type="scientific">uncultured Desulfobacterium sp</name>
    <dbReference type="NCBI Taxonomy" id="201089"/>
    <lineage>
        <taxon>Bacteria</taxon>
        <taxon>Pseudomonadati</taxon>
        <taxon>Thermodesulfobacteriota</taxon>
        <taxon>Desulfobacteria</taxon>
        <taxon>Desulfobacterales</taxon>
        <taxon>Desulfobacteriaceae</taxon>
        <taxon>Desulfobacterium</taxon>
        <taxon>environmental samples</taxon>
    </lineage>
</organism>
<dbReference type="EMBL" id="OJIN01000014">
    <property type="protein sequence ID" value="SPD71915.1"/>
    <property type="molecule type" value="Genomic_DNA"/>
</dbReference>
<reference evidence="8" key="1">
    <citation type="submission" date="2018-01" db="EMBL/GenBank/DDBJ databases">
        <authorList>
            <person name="Regsiter A."/>
            <person name="William W."/>
        </authorList>
    </citation>
    <scope>NUCLEOTIDE SEQUENCE</scope>
    <source>
        <strain evidence="8">TRIP AH-1</strain>
    </source>
</reference>
<dbReference type="Gene3D" id="1.10.10.1590">
    <property type="entry name" value="NADH-quinone oxidoreductase subunit E"/>
    <property type="match status" value="1"/>
</dbReference>
<dbReference type="InterPro" id="IPR002023">
    <property type="entry name" value="NuoE-like"/>
</dbReference>
<evidence type="ECO:0000313" key="8">
    <source>
        <dbReference type="EMBL" id="SPD71915.1"/>
    </source>
</evidence>
<dbReference type="GO" id="GO:0046872">
    <property type="term" value="F:metal ion binding"/>
    <property type="evidence" value="ECO:0007669"/>
    <property type="project" value="UniProtKB-KW"/>
</dbReference>
<feature type="binding site" evidence="7">
    <location>
        <position position="83"/>
    </location>
    <ligand>
        <name>[2Fe-2S] cluster</name>
        <dbReference type="ChEBI" id="CHEBI:190135"/>
    </ligand>
</feature>
<dbReference type="InterPro" id="IPR042128">
    <property type="entry name" value="NuoE_dom"/>
</dbReference>
<dbReference type="CDD" id="cd03064">
    <property type="entry name" value="TRX_Fd_NuoE"/>
    <property type="match status" value="1"/>
</dbReference>
<dbReference type="InterPro" id="IPR028431">
    <property type="entry name" value="NADP_DH_HndA-like"/>
</dbReference>
<keyword evidence="5 7" id="KW-0411">Iron-sulfur</keyword>
<dbReference type="SUPFAM" id="SSF52833">
    <property type="entry name" value="Thioredoxin-like"/>
    <property type="match status" value="1"/>
</dbReference>
<evidence type="ECO:0000256" key="2">
    <source>
        <dbReference type="ARBA" id="ARBA00022714"/>
    </source>
</evidence>
<evidence type="ECO:0000256" key="3">
    <source>
        <dbReference type="ARBA" id="ARBA00022723"/>
    </source>
</evidence>
<keyword evidence="4 7" id="KW-0408">Iron</keyword>
<keyword evidence="2 7" id="KW-0001">2Fe-2S</keyword>
<accession>A0A445MR40</accession>
<protein>
    <submittedName>
        <fullName evidence="8">NADH-quinone oxidoreductase, E subunit</fullName>
    </submittedName>
</protein>
<dbReference type="Gene3D" id="3.40.30.10">
    <property type="entry name" value="Glutaredoxin"/>
    <property type="match status" value="1"/>
</dbReference>
<dbReference type="InterPro" id="IPR036249">
    <property type="entry name" value="Thioredoxin-like_sf"/>
</dbReference>
<keyword evidence="3 7" id="KW-0479">Metal-binding</keyword>
<feature type="binding site" evidence="7">
    <location>
        <position position="123"/>
    </location>
    <ligand>
        <name>[2Fe-2S] cluster</name>
        <dbReference type="ChEBI" id="CHEBI:190135"/>
    </ligand>
</feature>
<dbReference type="InterPro" id="IPR041921">
    <property type="entry name" value="NuoE_N"/>
</dbReference>
<comment type="similarity">
    <text evidence="1">Belongs to the complex I 24 kDa subunit family.</text>
</comment>
<feature type="binding site" evidence="7">
    <location>
        <position position="78"/>
    </location>
    <ligand>
        <name>[2Fe-2S] cluster</name>
        <dbReference type="ChEBI" id="CHEBI:190135"/>
    </ligand>
</feature>
<feature type="binding site" evidence="7">
    <location>
        <position position="119"/>
    </location>
    <ligand>
        <name>[2Fe-2S] cluster</name>
        <dbReference type="ChEBI" id="CHEBI:190135"/>
    </ligand>
</feature>
<dbReference type="PANTHER" id="PTHR43342">
    <property type="entry name" value="NADH-QUINONE OXIDOREDUCTASE, E SUBUNIT"/>
    <property type="match status" value="1"/>
</dbReference>
<evidence type="ECO:0000256" key="5">
    <source>
        <dbReference type="ARBA" id="ARBA00023014"/>
    </source>
</evidence>
<sequence length="154" mass="16970">MKEQAETIDEILDRYPGEPRYLISLLQDIQAEHGYISREAMTLVCGHTGVPLSRAWAASTFYKSFSVEPRGEHTIKVCLGTACHLKGGTRLAEGLERELGVKSGCTTKDLRFSLDTVNCLGACALAPVVVLDEEYLPNTNSKKVKQSIKRLDAE</sequence>
<dbReference type="PANTHER" id="PTHR43342:SF1">
    <property type="entry name" value="BIFURCATING [FEFE] HYDROGENASE GAMMA SUBUNIT"/>
    <property type="match status" value="1"/>
</dbReference>
<comment type="cofactor">
    <cofactor evidence="7">
        <name>[2Fe-2S] cluster</name>
        <dbReference type="ChEBI" id="CHEBI:190135"/>
    </cofactor>
    <text evidence="7">Binds 1 [2Fe-2S] cluster.</text>
</comment>
<dbReference type="PROSITE" id="PS01099">
    <property type="entry name" value="COMPLEX1_24K"/>
    <property type="match status" value="1"/>
</dbReference>